<dbReference type="OrthoDB" id="266505at2"/>
<dbReference type="AlphaFoldDB" id="A0A518BXM2"/>
<dbReference type="PROSITE" id="PS00018">
    <property type="entry name" value="EF_HAND_1"/>
    <property type="match status" value="2"/>
</dbReference>
<dbReference type="Gene3D" id="2.60.40.1260">
    <property type="entry name" value="Lamin Tail domain"/>
    <property type="match status" value="1"/>
</dbReference>
<evidence type="ECO:0000256" key="1">
    <source>
        <dbReference type="SAM" id="SignalP"/>
    </source>
</evidence>
<gene>
    <name evidence="4" type="ORF">Pan265_15560</name>
</gene>
<dbReference type="InterPro" id="IPR036439">
    <property type="entry name" value="Dockerin_dom_sf"/>
</dbReference>
<dbReference type="Proteomes" id="UP000320386">
    <property type="component" value="Chromosome"/>
</dbReference>
<dbReference type="InterPro" id="IPR001322">
    <property type="entry name" value="Lamin_tail_dom"/>
</dbReference>
<dbReference type="PROSITE" id="PS51841">
    <property type="entry name" value="LTD"/>
    <property type="match status" value="1"/>
</dbReference>
<sequence precursor="true">MLKTRSLLALALALSTSAASGQVVINEFIYDTNNYDAEDTNREFVELYNAGNGPVDISGWTLDAWDTVDSDGLSGLNASFEIPAGTTLAAGDFYVMGWGSVPNVDQVLTPYYNTPNGNGSQAKQGLFEDRSETIELYSNTGVLQDAVRYEVNKWVSGADANQIFIPAEVFAEIGAGPDIDETNPSASTVPGGLWSNFQSIRADGNISVSRYIDGHDTNVNGYDFGAFKATPGAPNALPSVPQHVVPDVDGLAEGATLTEYTESWVAATVIDPTVVSTLNPTVIVPSPQGGNAIAVSDSSGGTMVAGQELVDKIDIYAYLETSVVTRADGNTPQESTMFGIGTTDANFNIPDPEDKLGATGSNVNGSTGLAWLFLRTDVDATLYLVDAKQGGRDYDTWDILAQYDLTDEAADWARLSIDAENGVATYNDEIINFDAQPDLLGTFYVGFNEFVDGRATRPATWDMVSSVVSLPGDANGDGLVNLLDLSVLASNFDGTDTPYTNADGDFNGDGLVNLLDLSILATNFETTQTPEPAGAALIGLGALALIRRR</sequence>
<feature type="signal peptide" evidence="1">
    <location>
        <begin position="1"/>
        <end position="21"/>
    </location>
</feature>
<evidence type="ECO:0000259" key="2">
    <source>
        <dbReference type="PROSITE" id="PS51766"/>
    </source>
</evidence>
<accession>A0A518BXM2</accession>
<dbReference type="RefSeq" id="WP_145445896.1">
    <property type="nucleotide sequence ID" value="NZ_CP036280.1"/>
</dbReference>
<keyword evidence="5" id="KW-1185">Reference proteome</keyword>
<dbReference type="CDD" id="cd14254">
    <property type="entry name" value="Dockerin_II"/>
    <property type="match status" value="1"/>
</dbReference>
<protein>
    <recommendedName>
        <fullName evidence="6">LTD domain-containing protein</fullName>
    </recommendedName>
</protein>
<dbReference type="SUPFAM" id="SSF63446">
    <property type="entry name" value="Type I dockerin domain"/>
    <property type="match status" value="1"/>
</dbReference>
<dbReference type="InterPro" id="IPR018247">
    <property type="entry name" value="EF_Hand_1_Ca_BS"/>
</dbReference>
<name>A0A518BXM2_9BACT</name>
<dbReference type="GO" id="GO:0000272">
    <property type="term" value="P:polysaccharide catabolic process"/>
    <property type="evidence" value="ECO:0007669"/>
    <property type="project" value="InterPro"/>
</dbReference>
<evidence type="ECO:0000259" key="3">
    <source>
        <dbReference type="PROSITE" id="PS51841"/>
    </source>
</evidence>
<dbReference type="KEGG" id="mcad:Pan265_15560"/>
<dbReference type="Pfam" id="PF00932">
    <property type="entry name" value="LTD"/>
    <property type="match status" value="1"/>
</dbReference>
<dbReference type="GO" id="GO:0004553">
    <property type="term" value="F:hydrolase activity, hydrolyzing O-glycosyl compounds"/>
    <property type="evidence" value="ECO:0007669"/>
    <property type="project" value="InterPro"/>
</dbReference>
<keyword evidence="1" id="KW-0732">Signal</keyword>
<feature type="domain" description="Dockerin" evidence="2">
    <location>
        <begin position="467"/>
        <end position="533"/>
    </location>
</feature>
<dbReference type="Gene3D" id="1.10.1330.10">
    <property type="entry name" value="Dockerin domain"/>
    <property type="match status" value="1"/>
</dbReference>
<proteinExistence type="predicted"/>
<evidence type="ECO:0000313" key="5">
    <source>
        <dbReference type="Proteomes" id="UP000320386"/>
    </source>
</evidence>
<dbReference type="Pfam" id="PF00404">
    <property type="entry name" value="Dockerin_1"/>
    <property type="match status" value="1"/>
</dbReference>
<dbReference type="InterPro" id="IPR002105">
    <property type="entry name" value="Dockerin_1_rpt"/>
</dbReference>
<evidence type="ECO:0008006" key="6">
    <source>
        <dbReference type="Google" id="ProtNLM"/>
    </source>
</evidence>
<reference evidence="4 5" key="1">
    <citation type="submission" date="2019-02" db="EMBL/GenBank/DDBJ databases">
        <title>Deep-cultivation of Planctomycetes and their phenomic and genomic characterization uncovers novel biology.</title>
        <authorList>
            <person name="Wiegand S."/>
            <person name="Jogler M."/>
            <person name="Boedeker C."/>
            <person name="Pinto D."/>
            <person name="Vollmers J."/>
            <person name="Rivas-Marin E."/>
            <person name="Kohn T."/>
            <person name="Peeters S.H."/>
            <person name="Heuer A."/>
            <person name="Rast P."/>
            <person name="Oberbeckmann S."/>
            <person name="Bunk B."/>
            <person name="Jeske O."/>
            <person name="Meyerdierks A."/>
            <person name="Storesund J.E."/>
            <person name="Kallscheuer N."/>
            <person name="Luecker S."/>
            <person name="Lage O.M."/>
            <person name="Pohl T."/>
            <person name="Merkel B.J."/>
            <person name="Hornburger P."/>
            <person name="Mueller R.-W."/>
            <person name="Bruemmer F."/>
            <person name="Labrenz M."/>
            <person name="Spormann A.M."/>
            <person name="Op den Camp H."/>
            <person name="Overmann J."/>
            <person name="Amann R."/>
            <person name="Jetten M.S.M."/>
            <person name="Mascher T."/>
            <person name="Medema M.H."/>
            <person name="Devos D.P."/>
            <person name="Kaster A.-K."/>
            <person name="Ovreas L."/>
            <person name="Rohde M."/>
            <person name="Galperin M.Y."/>
            <person name="Jogler C."/>
        </authorList>
    </citation>
    <scope>NUCLEOTIDE SEQUENCE [LARGE SCALE GENOMIC DNA]</scope>
    <source>
        <strain evidence="4 5">Pan265</strain>
    </source>
</reference>
<dbReference type="SUPFAM" id="SSF74853">
    <property type="entry name" value="Lamin A/C globular tail domain"/>
    <property type="match status" value="1"/>
</dbReference>
<dbReference type="PROSITE" id="PS51766">
    <property type="entry name" value="DOCKERIN"/>
    <property type="match status" value="1"/>
</dbReference>
<dbReference type="InterPro" id="IPR036415">
    <property type="entry name" value="Lamin_tail_dom_sf"/>
</dbReference>
<dbReference type="InterPro" id="IPR016134">
    <property type="entry name" value="Dockerin_dom"/>
</dbReference>
<feature type="domain" description="LTD" evidence="3">
    <location>
        <begin position="11"/>
        <end position="153"/>
    </location>
</feature>
<dbReference type="EMBL" id="CP036280">
    <property type="protein sequence ID" value="QDU71704.1"/>
    <property type="molecule type" value="Genomic_DNA"/>
</dbReference>
<organism evidence="4 5">
    <name type="scientific">Mucisphaera calidilacus</name>
    <dbReference type="NCBI Taxonomy" id="2527982"/>
    <lineage>
        <taxon>Bacteria</taxon>
        <taxon>Pseudomonadati</taxon>
        <taxon>Planctomycetota</taxon>
        <taxon>Phycisphaerae</taxon>
        <taxon>Phycisphaerales</taxon>
        <taxon>Phycisphaeraceae</taxon>
        <taxon>Mucisphaera</taxon>
    </lineage>
</organism>
<evidence type="ECO:0000313" key="4">
    <source>
        <dbReference type="EMBL" id="QDU71704.1"/>
    </source>
</evidence>
<feature type="chain" id="PRO_5021751886" description="LTD domain-containing protein" evidence="1">
    <location>
        <begin position="22"/>
        <end position="549"/>
    </location>
</feature>